<dbReference type="InterPro" id="IPR006935">
    <property type="entry name" value="Helicase/UvrB_N"/>
</dbReference>
<dbReference type="OrthoDB" id="9814088at2"/>
<dbReference type="Gene3D" id="3.40.50.10810">
    <property type="entry name" value="Tandem AAA-ATPase domain"/>
    <property type="match status" value="1"/>
</dbReference>
<dbReference type="SMART" id="SM00487">
    <property type="entry name" value="DEXDc"/>
    <property type="match status" value="1"/>
</dbReference>
<dbReference type="InterPro" id="IPR001650">
    <property type="entry name" value="Helicase_C-like"/>
</dbReference>
<keyword evidence="1" id="KW-0378">Hydrolase</keyword>
<keyword evidence="5" id="KW-1185">Reference proteome</keyword>
<dbReference type="Gene3D" id="3.40.50.300">
    <property type="entry name" value="P-loop containing nucleotide triphosphate hydrolases"/>
    <property type="match status" value="1"/>
</dbReference>
<reference evidence="4 5" key="1">
    <citation type="submission" date="2016-03" db="EMBL/GenBank/DDBJ databases">
        <authorList>
            <person name="Ploux O."/>
        </authorList>
    </citation>
    <scope>NUCLEOTIDE SEQUENCE [LARGE SCALE GENOMIC DNA]</scope>
    <source>
        <strain evidence="4 5">LPB0076</strain>
    </source>
</reference>
<dbReference type="RefSeq" id="WP_066330879.1">
    <property type="nucleotide sequence ID" value="NZ_CP017688.1"/>
</dbReference>
<dbReference type="InterPro" id="IPR049730">
    <property type="entry name" value="SNF2/RAD54-like_C"/>
</dbReference>
<dbReference type="SUPFAM" id="SSF52540">
    <property type="entry name" value="P-loop containing nucleoside triphosphate hydrolases"/>
    <property type="match status" value="1"/>
</dbReference>
<protein>
    <recommendedName>
        <fullName evidence="6">Restriction endonuclease subunit R</fullName>
    </recommendedName>
</protein>
<dbReference type="EMBL" id="LVEP01000001">
    <property type="protein sequence ID" value="OCB78850.1"/>
    <property type="molecule type" value="Genomic_DNA"/>
</dbReference>
<organism evidence="4 5">
    <name type="scientific">Flavobacterium crassostreae</name>
    <dbReference type="NCBI Taxonomy" id="1763534"/>
    <lineage>
        <taxon>Bacteria</taxon>
        <taxon>Pseudomonadati</taxon>
        <taxon>Bacteroidota</taxon>
        <taxon>Flavobacteriia</taxon>
        <taxon>Flavobacteriales</taxon>
        <taxon>Flavobacteriaceae</taxon>
        <taxon>Flavobacterium</taxon>
    </lineage>
</organism>
<evidence type="ECO:0000259" key="2">
    <source>
        <dbReference type="PROSITE" id="PS51192"/>
    </source>
</evidence>
<accession>A0A1B9EA78</accession>
<gene>
    <name evidence="4" type="ORF">LPBF_00245</name>
</gene>
<evidence type="ECO:0000259" key="3">
    <source>
        <dbReference type="PROSITE" id="PS51194"/>
    </source>
</evidence>
<dbReference type="Pfam" id="PF00271">
    <property type="entry name" value="Helicase_C"/>
    <property type="match status" value="1"/>
</dbReference>
<proteinExistence type="predicted"/>
<dbReference type="Gene3D" id="3.30.870.10">
    <property type="entry name" value="Endonuclease Chain A"/>
    <property type="match status" value="1"/>
</dbReference>
<dbReference type="CDD" id="cd09178">
    <property type="entry name" value="PLDc_N_Snf2_like"/>
    <property type="match status" value="1"/>
</dbReference>
<dbReference type="Pfam" id="PF04851">
    <property type="entry name" value="ResIII"/>
    <property type="match status" value="1"/>
</dbReference>
<dbReference type="PANTHER" id="PTHR45766:SF6">
    <property type="entry name" value="SWI_SNF-RELATED MATRIX-ASSOCIATED ACTIN-DEPENDENT REGULATOR OF CHROMATIN SUBFAMILY A-LIKE PROTEIN 1"/>
    <property type="match status" value="1"/>
</dbReference>
<dbReference type="PANTHER" id="PTHR45766">
    <property type="entry name" value="DNA ANNEALING HELICASE AND ENDONUCLEASE ZRANB3 FAMILY MEMBER"/>
    <property type="match status" value="1"/>
</dbReference>
<dbReference type="InterPro" id="IPR014001">
    <property type="entry name" value="Helicase_ATP-bd"/>
</dbReference>
<feature type="domain" description="Helicase C-terminal" evidence="3">
    <location>
        <begin position="683"/>
        <end position="858"/>
    </location>
</feature>
<dbReference type="STRING" id="1763534.GCA_001831475_01941"/>
<sequence length="1110" mass="128728">MSTKFFTNKETNSLINKFEGVFKNQNVHYFDALIGYFRASGYFNLRPFLENVPEIRILVGINVDDLSAEAQRKGQLYLENTDKTKEEYLKFVAEDIAKASYKKETEEGIIQFIEDIVSKKVVIKAHGKRALHAKIYIFRPNPFNEHTNGSVITGSSNLTEAGLGTNTTSNYEFNVLLKDYEDVVFATNEFEELWSEATELLPIDIKGLKKKTYLNEEITPYEVYIKMLIEYFGDSIIRDKISGKDLPEGYTNLQYQADAVVEGFDKLMKHNGFILADVVGLGKTIIATRIIKKYIEKNGYNTKVLVVYPNALEINWKTTVKDFGLNNYIQFVSNGSLHKIIDGDNLNYQNPEEFDLIVVDESHKFRTSNSNMYGLLELICKTPRISVGNDINRKKKVILISATPLNNKPDDIANQIYLFQDARKSTIEGVPNLQSFFSHKAEEYKKLYKIKNHDELIRKVKEIYLPIRDKIFTELVIRRTRADIKSIKRYNEDVEAQGMSFPEVKDPQKIEYVFDDKLEKLFFETISKLVEDLGYYRYRAVEFINEEHADLYDNAQLISKQLSMIMKTQMVKRLESSFFAFKSSLNRFCVSNQRMIEMFEKDKIFIAPDISINKLYEDGKEDDIESIIEKLNEKSPKNNTYGASDFDPQLLQGLKRDQEILNDLFSQWNVIEYDPKTTKFIATLNETLLGPNNLEKKIVIFSESKETVNYLARELENVGRTDVLAISAANHKQKFNTIRKNFDANYPEKHENNYNIIITTEVLAEGINLHRSNVILNYDIPWNATRLMQRIGRVNRIGTKAKEILVYNFYPTAQSNDLIQLNEKALKKLQGFHTAFGEDSKIYSEQEELIESTLGNLQPKEEVDERLQYLEIVRELFNDNHNEYKRLRDLPMKSRVGRLAATKNEMALKVMGQTIENGVLCYLRNNIKEGFYVCNEKNCVEITFIQAVKLYEATPKEKRTELIPNHFDAVNLATAHFKKVYNTIFTTDEYDTSNLSVQERNSVLFLSSVIDLKRSFSNEISDDFEELLKTALKIIYMGVFRKFRNEIATLAARQKKKKLPLAKIILELNAVMNNYPIKQIARMDALRWENEKEENNQFEEPKIVITETFA</sequence>
<dbReference type="GO" id="GO:0016787">
    <property type="term" value="F:hydrolase activity"/>
    <property type="evidence" value="ECO:0007669"/>
    <property type="project" value="UniProtKB-KW"/>
</dbReference>
<dbReference type="CDD" id="cd18793">
    <property type="entry name" value="SF2_C_SNF"/>
    <property type="match status" value="1"/>
</dbReference>
<dbReference type="Pfam" id="PF13091">
    <property type="entry name" value="PLDc_2"/>
    <property type="match status" value="1"/>
</dbReference>
<dbReference type="Proteomes" id="UP000093510">
    <property type="component" value="Unassembled WGS sequence"/>
</dbReference>
<evidence type="ECO:0000256" key="1">
    <source>
        <dbReference type="ARBA" id="ARBA00022801"/>
    </source>
</evidence>
<dbReference type="AlphaFoldDB" id="A0A1B9EA78"/>
<feature type="domain" description="Helicase ATP-binding" evidence="2">
    <location>
        <begin position="264"/>
        <end position="422"/>
    </location>
</feature>
<dbReference type="GO" id="GO:0003677">
    <property type="term" value="F:DNA binding"/>
    <property type="evidence" value="ECO:0007669"/>
    <property type="project" value="InterPro"/>
</dbReference>
<dbReference type="InterPro" id="IPR025202">
    <property type="entry name" value="PLD-like_dom"/>
</dbReference>
<dbReference type="PROSITE" id="PS51194">
    <property type="entry name" value="HELICASE_CTER"/>
    <property type="match status" value="1"/>
</dbReference>
<dbReference type="SMART" id="SM00490">
    <property type="entry name" value="HELICc"/>
    <property type="match status" value="1"/>
</dbReference>
<dbReference type="InterPro" id="IPR027417">
    <property type="entry name" value="P-loop_NTPase"/>
</dbReference>
<dbReference type="InterPro" id="IPR038718">
    <property type="entry name" value="SNF2-like_sf"/>
</dbReference>
<evidence type="ECO:0008006" key="6">
    <source>
        <dbReference type="Google" id="ProtNLM"/>
    </source>
</evidence>
<comment type="caution">
    <text evidence="4">The sequence shown here is derived from an EMBL/GenBank/DDBJ whole genome shotgun (WGS) entry which is preliminary data.</text>
</comment>
<dbReference type="PROSITE" id="PS51192">
    <property type="entry name" value="HELICASE_ATP_BIND_1"/>
    <property type="match status" value="1"/>
</dbReference>
<dbReference type="GO" id="GO:0005524">
    <property type="term" value="F:ATP binding"/>
    <property type="evidence" value="ECO:0007669"/>
    <property type="project" value="InterPro"/>
</dbReference>
<evidence type="ECO:0000313" key="5">
    <source>
        <dbReference type="Proteomes" id="UP000093510"/>
    </source>
</evidence>
<evidence type="ECO:0000313" key="4">
    <source>
        <dbReference type="EMBL" id="OCB78850.1"/>
    </source>
</evidence>
<name>A0A1B9EA78_9FLAO</name>